<feature type="domain" description="Acyl-CoA oxidase/dehydrogenase middle" evidence="9">
    <location>
        <begin position="206"/>
        <end position="309"/>
    </location>
</feature>
<dbReference type="AlphaFoldDB" id="A0A7S4EYJ3"/>
<dbReference type="FunFam" id="1.20.140.10:FF:000001">
    <property type="entry name" value="Acyl-CoA dehydrogenase"/>
    <property type="match status" value="1"/>
</dbReference>
<evidence type="ECO:0000256" key="7">
    <source>
        <dbReference type="RuleBase" id="RU362125"/>
    </source>
</evidence>
<feature type="domain" description="Acyl-CoA dehydrogenase/oxidase C-terminal" evidence="8">
    <location>
        <begin position="324"/>
        <end position="470"/>
    </location>
</feature>
<evidence type="ECO:0000256" key="3">
    <source>
        <dbReference type="ARBA" id="ARBA00022630"/>
    </source>
</evidence>
<dbReference type="PROSITE" id="PS00072">
    <property type="entry name" value="ACYL_COA_DH_1"/>
    <property type="match status" value="1"/>
</dbReference>
<dbReference type="InterPro" id="IPR036250">
    <property type="entry name" value="AcylCo_DH-like_C"/>
</dbReference>
<evidence type="ECO:0000259" key="8">
    <source>
        <dbReference type="Pfam" id="PF00441"/>
    </source>
</evidence>
<evidence type="ECO:0000256" key="1">
    <source>
        <dbReference type="ARBA" id="ARBA00001974"/>
    </source>
</evidence>
<accession>A0A7S4EYJ3</accession>
<dbReference type="InterPro" id="IPR006089">
    <property type="entry name" value="Acyl-CoA_DH_CS"/>
</dbReference>
<sequence length="477" mass="50712">MAAAAAAAGCARPAARAAAVCAARRALHQCPSAAILGASRTLTTNVSGPVLLPSHYNPLATTRAGCRHSSSAVPSQDSGDQVGTLFDPTEEHRALRQLVQSFVAQEVEPQALEYNRAEKFNHPLFQRAGELGLLGVTVNEQYGGAGMDATAACIVHEELSYSDPAFCLSYLAHSQLFVNNLARNGSLEQCKKWLPAACSGEMIGGMGMSEPAAGTDVLGMKSTAARQADGSYVLNGAKMWITNGAVSDSQLGDAFLVYARTAGPEVKPSQAVSLFLVEKGMPGFALGQRLKDKCGMRASPTAELVFDNVAVPAENLVGKEGGATVCMMRNLEIERVVLAAMAVGIARRSLQVMNSYATERVAFGKPLRDFGQIQRHIADSYAEYMAGKTYLYQTAQSLNLDAAGNRLDTDGVKLYCTTMGKNVADRAMQVLGGYGYMGDYVVERLWRDAKLLEIGGGTLESHQKNMARELAGVAEVP</sequence>
<dbReference type="InterPro" id="IPR009075">
    <property type="entry name" value="AcylCo_DH/oxidase_C"/>
</dbReference>
<keyword evidence="4 7" id="KW-0274">FAD</keyword>
<evidence type="ECO:0000259" key="10">
    <source>
        <dbReference type="Pfam" id="PF02771"/>
    </source>
</evidence>
<evidence type="ECO:0000259" key="9">
    <source>
        <dbReference type="Pfam" id="PF02770"/>
    </source>
</evidence>
<keyword evidence="3 7" id="KW-0285">Flavoprotein</keyword>
<dbReference type="InterPro" id="IPR046373">
    <property type="entry name" value="Acyl-CoA_Oxase/DH_mid-dom_sf"/>
</dbReference>
<evidence type="ECO:0000256" key="2">
    <source>
        <dbReference type="ARBA" id="ARBA00009347"/>
    </source>
</evidence>
<dbReference type="InterPro" id="IPR009100">
    <property type="entry name" value="AcylCoA_DH/oxidase_NM_dom_sf"/>
</dbReference>
<evidence type="ECO:0000256" key="6">
    <source>
        <dbReference type="ARBA" id="ARBA00049552"/>
    </source>
</evidence>
<dbReference type="FunFam" id="1.10.540.10:FF:000002">
    <property type="entry name" value="Acyl-CoA dehydrogenase FadE19"/>
    <property type="match status" value="1"/>
</dbReference>
<dbReference type="InterPro" id="IPR013786">
    <property type="entry name" value="AcylCoA_DH/ox_N"/>
</dbReference>
<comment type="catalytic activity">
    <reaction evidence="6">
        <text>(2S)-2-methylbutanoyl-CoA + oxidized [electron-transfer flavoprotein] + H(+) = (2E)-2-methylbut-2-enoyl-CoA + reduced [electron-transfer flavoprotein]</text>
        <dbReference type="Rhea" id="RHEA:48256"/>
        <dbReference type="Rhea" id="RHEA-COMP:10685"/>
        <dbReference type="Rhea" id="RHEA-COMP:10686"/>
        <dbReference type="ChEBI" id="CHEBI:15378"/>
        <dbReference type="ChEBI" id="CHEBI:57337"/>
        <dbReference type="ChEBI" id="CHEBI:57692"/>
        <dbReference type="ChEBI" id="CHEBI:58307"/>
        <dbReference type="ChEBI" id="CHEBI:88166"/>
    </reaction>
    <physiologicalReaction direction="left-to-right" evidence="6">
        <dbReference type="Rhea" id="RHEA:48257"/>
    </physiologicalReaction>
</comment>
<organism evidence="11">
    <name type="scientific">Chrysotila carterae</name>
    <name type="common">Marine alga</name>
    <name type="synonym">Syracosphaera carterae</name>
    <dbReference type="NCBI Taxonomy" id="13221"/>
    <lineage>
        <taxon>Eukaryota</taxon>
        <taxon>Haptista</taxon>
        <taxon>Haptophyta</taxon>
        <taxon>Prymnesiophyceae</taxon>
        <taxon>Isochrysidales</taxon>
        <taxon>Isochrysidaceae</taxon>
        <taxon>Chrysotila</taxon>
    </lineage>
</organism>
<comment type="similarity">
    <text evidence="2 7">Belongs to the acyl-CoA dehydrogenase family.</text>
</comment>
<dbReference type="Gene3D" id="1.10.540.10">
    <property type="entry name" value="Acyl-CoA dehydrogenase/oxidase, N-terminal domain"/>
    <property type="match status" value="1"/>
</dbReference>
<dbReference type="PROSITE" id="PS00073">
    <property type="entry name" value="ACYL_COA_DH_2"/>
    <property type="match status" value="1"/>
</dbReference>
<dbReference type="PANTHER" id="PTHR43884">
    <property type="entry name" value="ACYL-COA DEHYDROGENASE"/>
    <property type="match status" value="1"/>
</dbReference>
<gene>
    <name evidence="11" type="ORF">PCAR00345_LOCUS13410</name>
</gene>
<evidence type="ECO:0008006" key="12">
    <source>
        <dbReference type="Google" id="ProtNLM"/>
    </source>
</evidence>
<dbReference type="Gene3D" id="1.20.140.10">
    <property type="entry name" value="Butyryl-CoA Dehydrogenase, subunit A, domain 3"/>
    <property type="match status" value="1"/>
</dbReference>
<dbReference type="FunFam" id="2.40.110.10:FF:000002">
    <property type="entry name" value="Acyl-CoA dehydrogenase fadE12"/>
    <property type="match status" value="1"/>
</dbReference>
<dbReference type="GO" id="GO:0006552">
    <property type="term" value="P:L-leucine catabolic process"/>
    <property type="evidence" value="ECO:0007669"/>
    <property type="project" value="TreeGrafter"/>
</dbReference>
<dbReference type="Pfam" id="PF02771">
    <property type="entry name" value="Acyl-CoA_dh_N"/>
    <property type="match status" value="1"/>
</dbReference>
<dbReference type="Pfam" id="PF00441">
    <property type="entry name" value="Acyl-CoA_dh_1"/>
    <property type="match status" value="1"/>
</dbReference>
<evidence type="ECO:0000256" key="5">
    <source>
        <dbReference type="ARBA" id="ARBA00023002"/>
    </source>
</evidence>
<feature type="domain" description="Acyl-CoA dehydrogenase/oxidase N-terminal" evidence="10">
    <location>
        <begin position="89"/>
        <end position="201"/>
    </location>
</feature>
<evidence type="ECO:0000313" key="11">
    <source>
        <dbReference type="EMBL" id="CAE0760798.1"/>
    </source>
</evidence>
<evidence type="ECO:0000256" key="4">
    <source>
        <dbReference type="ARBA" id="ARBA00022827"/>
    </source>
</evidence>
<protein>
    <recommendedName>
        <fullName evidence="12">Isovaleryl-CoA dehydrogenase</fullName>
    </recommendedName>
</protein>
<proteinExistence type="inferred from homology"/>
<dbReference type="InterPro" id="IPR037069">
    <property type="entry name" value="AcylCoA_DH/ox_N_sf"/>
</dbReference>
<reference evidence="11" key="1">
    <citation type="submission" date="2021-01" db="EMBL/GenBank/DDBJ databases">
        <authorList>
            <person name="Corre E."/>
            <person name="Pelletier E."/>
            <person name="Niang G."/>
            <person name="Scheremetjew M."/>
            <person name="Finn R."/>
            <person name="Kale V."/>
            <person name="Holt S."/>
            <person name="Cochrane G."/>
            <person name="Meng A."/>
            <person name="Brown T."/>
            <person name="Cohen L."/>
        </authorList>
    </citation>
    <scope>NUCLEOTIDE SEQUENCE</scope>
    <source>
        <strain evidence="11">CCMP645</strain>
    </source>
</reference>
<dbReference type="EMBL" id="HBIZ01021228">
    <property type="protein sequence ID" value="CAE0760798.1"/>
    <property type="molecule type" value="Transcribed_RNA"/>
</dbReference>
<comment type="cofactor">
    <cofactor evidence="1 7">
        <name>FAD</name>
        <dbReference type="ChEBI" id="CHEBI:57692"/>
    </cofactor>
</comment>
<dbReference type="InterPro" id="IPR006091">
    <property type="entry name" value="Acyl-CoA_Oxase/DH_mid-dom"/>
</dbReference>
<dbReference type="Gene3D" id="2.40.110.10">
    <property type="entry name" value="Butyryl-CoA Dehydrogenase, subunit A, domain 2"/>
    <property type="match status" value="1"/>
</dbReference>
<dbReference type="GO" id="GO:0008470">
    <property type="term" value="F:3-methylbutanoyl-CoA dehydrogenase activity"/>
    <property type="evidence" value="ECO:0007669"/>
    <property type="project" value="TreeGrafter"/>
</dbReference>
<name>A0A7S4EYJ3_CHRCT</name>
<keyword evidence="5 7" id="KW-0560">Oxidoreductase</keyword>
<dbReference type="PANTHER" id="PTHR43884:SF12">
    <property type="entry name" value="ISOVALERYL-COA DEHYDROGENASE, MITOCHONDRIAL-RELATED"/>
    <property type="match status" value="1"/>
</dbReference>
<dbReference type="GO" id="GO:0050660">
    <property type="term" value="F:flavin adenine dinucleotide binding"/>
    <property type="evidence" value="ECO:0007669"/>
    <property type="project" value="InterPro"/>
</dbReference>
<dbReference type="Pfam" id="PF02770">
    <property type="entry name" value="Acyl-CoA_dh_M"/>
    <property type="match status" value="1"/>
</dbReference>
<dbReference type="SUPFAM" id="SSF47203">
    <property type="entry name" value="Acyl-CoA dehydrogenase C-terminal domain-like"/>
    <property type="match status" value="1"/>
</dbReference>
<dbReference type="SUPFAM" id="SSF56645">
    <property type="entry name" value="Acyl-CoA dehydrogenase NM domain-like"/>
    <property type="match status" value="1"/>
</dbReference>